<dbReference type="KEGG" id="mcad:Pan265_26730"/>
<reference evidence="1 2" key="1">
    <citation type="submission" date="2019-02" db="EMBL/GenBank/DDBJ databases">
        <title>Deep-cultivation of Planctomycetes and their phenomic and genomic characterization uncovers novel biology.</title>
        <authorList>
            <person name="Wiegand S."/>
            <person name="Jogler M."/>
            <person name="Boedeker C."/>
            <person name="Pinto D."/>
            <person name="Vollmers J."/>
            <person name="Rivas-Marin E."/>
            <person name="Kohn T."/>
            <person name="Peeters S.H."/>
            <person name="Heuer A."/>
            <person name="Rast P."/>
            <person name="Oberbeckmann S."/>
            <person name="Bunk B."/>
            <person name="Jeske O."/>
            <person name="Meyerdierks A."/>
            <person name="Storesund J.E."/>
            <person name="Kallscheuer N."/>
            <person name="Luecker S."/>
            <person name="Lage O.M."/>
            <person name="Pohl T."/>
            <person name="Merkel B.J."/>
            <person name="Hornburger P."/>
            <person name="Mueller R.-W."/>
            <person name="Bruemmer F."/>
            <person name="Labrenz M."/>
            <person name="Spormann A.M."/>
            <person name="Op den Camp H."/>
            <person name="Overmann J."/>
            <person name="Amann R."/>
            <person name="Jetten M.S.M."/>
            <person name="Mascher T."/>
            <person name="Medema M.H."/>
            <person name="Devos D.P."/>
            <person name="Kaster A.-K."/>
            <person name="Ovreas L."/>
            <person name="Rohde M."/>
            <person name="Galperin M.Y."/>
            <person name="Jogler C."/>
        </authorList>
    </citation>
    <scope>NUCLEOTIDE SEQUENCE [LARGE SCALE GENOMIC DNA]</scope>
    <source>
        <strain evidence="1 2">Pan265</strain>
    </source>
</reference>
<name>A0A518C0P7_9BACT</name>
<dbReference type="OrthoDB" id="277376at2"/>
<proteinExistence type="predicted"/>
<dbReference type="EMBL" id="CP036280">
    <property type="protein sequence ID" value="QDU72799.1"/>
    <property type="molecule type" value="Genomic_DNA"/>
</dbReference>
<evidence type="ECO:0000313" key="1">
    <source>
        <dbReference type="EMBL" id="QDU72799.1"/>
    </source>
</evidence>
<evidence type="ECO:0008006" key="3">
    <source>
        <dbReference type="Google" id="ProtNLM"/>
    </source>
</evidence>
<keyword evidence="2" id="KW-1185">Reference proteome</keyword>
<organism evidence="1 2">
    <name type="scientific">Mucisphaera calidilacus</name>
    <dbReference type="NCBI Taxonomy" id="2527982"/>
    <lineage>
        <taxon>Bacteria</taxon>
        <taxon>Pseudomonadati</taxon>
        <taxon>Planctomycetota</taxon>
        <taxon>Phycisphaerae</taxon>
        <taxon>Phycisphaerales</taxon>
        <taxon>Phycisphaeraceae</taxon>
        <taxon>Mucisphaera</taxon>
    </lineage>
</organism>
<gene>
    <name evidence="1" type="ORF">Pan265_26730</name>
</gene>
<sequence length="277" mass="32586">MSVETHRKSHYYFVDESGVPDIWGRRKNDLVIDNPASRFFLIGLVEIKDVTTVSNAIDHLRAMLLRDPRFSTIPSLDVSKRKTAVEFHAKNDHPRVRERVFTLLCQAFHNIRYSAVVRDKRRVRSIVEAMKTIDPTYRYHPNSLYDALVRRLFNGRLHFEGSRYTVYFAQRGKSDRQAALLSALENAQRDYEQYAGLDETEPSIRFVSGYPRQYQGLQVVDYFNWALQRFYERDDNHYWKRLWDAGKVRCVIDPDATGRYREGEIYTASNPLTGEFN</sequence>
<dbReference type="Proteomes" id="UP000320386">
    <property type="component" value="Chromosome"/>
</dbReference>
<dbReference type="Pfam" id="PF12686">
    <property type="entry name" value="DUF3800"/>
    <property type="match status" value="1"/>
</dbReference>
<evidence type="ECO:0000313" key="2">
    <source>
        <dbReference type="Proteomes" id="UP000320386"/>
    </source>
</evidence>
<dbReference type="RefSeq" id="WP_145446956.1">
    <property type="nucleotide sequence ID" value="NZ_CP036280.1"/>
</dbReference>
<dbReference type="InterPro" id="IPR024524">
    <property type="entry name" value="DUF3800"/>
</dbReference>
<protein>
    <recommendedName>
        <fullName evidence="3">DUF3800 domain-containing protein</fullName>
    </recommendedName>
</protein>
<dbReference type="AlphaFoldDB" id="A0A518C0P7"/>
<accession>A0A518C0P7</accession>